<reference evidence="1 2" key="1">
    <citation type="submission" date="2020-06" db="EMBL/GenBank/DDBJ databases">
        <title>Transcriptomic and genomic resources for Thalictrum thalictroides and T. hernandezii: Facilitating candidate gene discovery in an emerging model plant lineage.</title>
        <authorList>
            <person name="Arias T."/>
            <person name="Riano-Pachon D.M."/>
            <person name="Di Stilio V.S."/>
        </authorList>
    </citation>
    <scope>NUCLEOTIDE SEQUENCE [LARGE SCALE GENOMIC DNA]</scope>
    <source>
        <strain evidence="2">cv. WT478/WT964</strain>
        <tissue evidence="1">Leaves</tissue>
    </source>
</reference>
<dbReference type="EMBL" id="JABWDY010044561">
    <property type="protein sequence ID" value="KAF5175054.1"/>
    <property type="molecule type" value="Genomic_DNA"/>
</dbReference>
<keyword evidence="2" id="KW-1185">Reference proteome</keyword>
<protein>
    <submittedName>
        <fullName evidence="1">Uncharacterized protein</fullName>
    </submittedName>
</protein>
<comment type="caution">
    <text evidence="1">The sequence shown here is derived from an EMBL/GenBank/DDBJ whole genome shotgun (WGS) entry which is preliminary data.</text>
</comment>
<proteinExistence type="predicted"/>
<dbReference type="Proteomes" id="UP000554482">
    <property type="component" value="Unassembled WGS sequence"/>
</dbReference>
<dbReference type="AlphaFoldDB" id="A0A7J6UR55"/>
<accession>A0A7J6UR55</accession>
<gene>
    <name evidence="1" type="ORF">FRX31_035362</name>
</gene>
<evidence type="ECO:0000313" key="2">
    <source>
        <dbReference type="Proteomes" id="UP000554482"/>
    </source>
</evidence>
<name>A0A7J6UR55_THATH</name>
<organism evidence="1 2">
    <name type="scientific">Thalictrum thalictroides</name>
    <name type="common">Rue-anemone</name>
    <name type="synonym">Anemone thalictroides</name>
    <dbReference type="NCBI Taxonomy" id="46969"/>
    <lineage>
        <taxon>Eukaryota</taxon>
        <taxon>Viridiplantae</taxon>
        <taxon>Streptophyta</taxon>
        <taxon>Embryophyta</taxon>
        <taxon>Tracheophyta</taxon>
        <taxon>Spermatophyta</taxon>
        <taxon>Magnoliopsida</taxon>
        <taxon>Ranunculales</taxon>
        <taxon>Ranunculaceae</taxon>
        <taxon>Thalictroideae</taxon>
        <taxon>Thalictrum</taxon>
    </lineage>
</organism>
<sequence length="104" mass="11512">MLYVMHAMSGFRPRSFRRRAPYRSIMSILSSFSHCGLPAVEGFGSGSTQMGFPQKTLTLASVWLSCKYHNPYPFFSNVGLTSTHGCYTDAINPGELTRNRLGVG</sequence>
<evidence type="ECO:0000313" key="1">
    <source>
        <dbReference type="EMBL" id="KAF5175054.1"/>
    </source>
</evidence>